<name>A0A0D7X6U4_9BACL</name>
<dbReference type="EMBL" id="JTHP01000003">
    <property type="protein sequence ID" value="KJD47145.1"/>
    <property type="molecule type" value="Genomic_DNA"/>
</dbReference>
<comment type="caution">
    <text evidence="2">The sequence shown here is derived from an EMBL/GenBank/DDBJ whole genome shotgun (WGS) entry which is preliminary data.</text>
</comment>
<protein>
    <submittedName>
        <fullName evidence="2">Uncharacterized protein</fullName>
    </submittedName>
</protein>
<sequence length="189" mass="21595">MLMVYNSRLKLKIFDKKCVYHEDFLKGERAMIGRFGGGPVNISANEGLVFVFLIVPSIGIVLGSGSLWAAFIYLFLICGGSVLYVLLLKKKAKRKFDCLVGQINNFHLKKLKYIQSNSNLSNYIIVKAEFRLDAIELFIKKDGPLDRLITREIITKEKLDSIEHDIGTLIIRFRDDYDRLIAIEVQGFD</sequence>
<feature type="transmembrane region" description="Helical" evidence="1">
    <location>
        <begin position="68"/>
        <end position="87"/>
    </location>
</feature>
<keyword evidence="1" id="KW-1133">Transmembrane helix</keyword>
<accession>A0A0D7X6U4</accession>
<dbReference type="RefSeq" id="WP_044644731.1">
    <property type="nucleotide sequence ID" value="NZ_JTHP01000003.1"/>
</dbReference>
<keyword evidence="3" id="KW-1185">Reference proteome</keyword>
<dbReference type="AlphaFoldDB" id="A0A0D7X6U4"/>
<dbReference type="Proteomes" id="UP000032534">
    <property type="component" value="Unassembled WGS sequence"/>
</dbReference>
<evidence type="ECO:0000313" key="3">
    <source>
        <dbReference type="Proteomes" id="UP000032534"/>
    </source>
</evidence>
<feature type="transmembrane region" description="Helical" evidence="1">
    <location>
        <begin position="44"/>
        <end position="62"/>
    </location>
</feature>
<evidence type="ECO:0000313" key="2">
    <source>
        <dbReference type="EMBL" id="KJD47145.1"/>
    </source>
</evidence>
<reference evidence="2 3" key="1">
    <citation type="submission" date="2014-11" db="EMBL/GenBank/DDBJ databases">
        <title>Draft Genome Sequences of Paenibacillus polymyxa NRRL B-30509 and Paenibacillus terrae NRRL B-30644, Strains from a Poultry Environment that Produce Tridecaptin A and Paenicidins.</title>
        <authorList>
            <person name="van Belkum M.J."/>
            <person name="Lohans C.T."/>
            <person name="Vederas J.C."/>
        </authorList>
    </citation>
    <scope>NUCLEOTIDE SEQUENCE [LARGE SCALE GENOMIC DNA]</scope>
    <source>
        <strain evidence="2 3">NRRL B-30644</strain>
    </source>
</reference>
<proteinExistence type="predicted"/>
<gene>
    <name evidence="2" type="ORF">QD47_03060</name>
</gene>
<keyword evidence="1" id="KW-0472">Membrane</keyword>
<evidence type="ECO:0000256" key="1">
    <source>
        <dbReference type="SAM" id="Phobius"/>
    </source>
</evidence>
<dbReference type="PATRIC" id="fig|159743.3.peg.662"/>
<organism evidence="2 3">
    <name type="scientific">Paenibacillus terrae</name>
    <dbReference type="NCBI Taxonomy" id="159743"/>
    <lineage>
        <taxon>Bacteria</taxon>
        <taxon>Bacillati</taxon>
        <taxon>Bacillota</taxon>
        <taxon>Bacilli</taxon>
        <taxon>Bacillales</taxon>
        <taxon>Paenibacillaceae</taxon>
        <taxon>Paenibacillus</taxon>
    </lineage>
</organism>
<keyword evidence="1" id="KW-0812">Transmembrane</keyword>